<dbReference type="EMBL" id="CP109441">
    <property type="protein sequence ID" value="WUV46350.1"/>
    <property type="molecule type" value="Genomic_DNA"/>
</dbReference>
<evidence type="ECO:0000313" key="7">
    <source>
        <dbReference type="Proteomes" id="UP001432062"/>
    </source>
</evidence>
<organism evidence="6 7">
    <name type="scientific">Nocardia vinacea</name>
    <dbReference type="NCBI Taxonomy" id="96468"/>
    <lineage>
        <taxon>Bacteria</taxon>
        <taxon>Bacillati</taxon>
        <taxon>Actinomycetota</taxon>
        <taxon>Actinomycetes</taxon>
        <taxon>Mycobacteriales</taxon>
        <taxon>Nocardiaceae</taxon>
        <taxon>Nocardia</taxon>
    </lineage>
</organism>
<feature type="DNA-binding region" description="H-T-H motif" evidence="4">
    <location>
        <begin position="35"/>
        <end position="54"/>
    </location>
</feature>
<dbReference type="InterPro" id="IPR049445">
    <property type="entry name" value="TetR_SbtR-like_C"/>
</dbReference>
<gene>
    <name evidence="6" type="ORF">OG563_46125</name>
</gene>
<protein>
    <submittedName>
        <fullName evidence="6">TetR/AcrR family transcriptional regulator</fullName>
    </submittedName>
</protein>
<evidence type="ECO:0000256" key="1">
    <source>
        <dbReference type="ARBA" id="ARBA00023015"/>
    </source>
</evidence>
<evidence type="ECO:0000256" key="3">
    <source>
        <dbReference type="ARBA" id="ARBA00023163"/>
    </source>
</evidence>
<name>A0ABZ1YSU7_9NOCA</name>
<sequence>MPERQRKVRADARRNYEKLVVAAESAFAEQGSEASLEGIAQRAGVSIGTLYAHFPHRRALLSAVLATRNQALFDAADALAKDPGAALVQWVHMVVDHVASYQGLATLVADGVDDAASELHTACLRMTEICERLVADATRSGRVRAGVNGADVFAMANAAAWSREHATRNQADRLLELMLAGISGAPDQ</sequence>
<evidence type="ECO:0000313" key="6">
    <source>
        <dbReference type="EMBL" id="WUV46350.1"/>
    </source>
</evidence>
<dbReference type="Pfam" id="PF21597">
    <property type="entry name" value="TetR_C_43"/>
    <property type="match status" value="1"/>
</dbReference>
<dbReference type="PANTHER" id="PTHR30055:SF234">
    <property type="entry name" value="HTH-TYPE TRANSCRIPTIONAL REGULATOR BETI"/>
    <property type="match status" value="1"/>
</dbReference>
<dbReference type="InterPro" id="IPR009057">
    <property type="entry name" value="Homeodomain-like_sf"/>
</dbReference>
<keyword evidence="7" id="KW-1185">Reference proteome</keyword>
<feature type="domain" description="HTH tetR-type" evidence="5">
    <location>
        <begin position="13"/>
        <end position="72"/>
    </location>
</feature>
<dbReference type="Gene3D" id="1.10.357.10">
    <property type="entry name" value="Tetracycline Repressor, domain 2"/>
    <property type="match status" value="1"/>
</dbReference>
<evidence type="ECO:0000259" key="5">
    <source>
        <dbReference type="PROSITE" id="PS50977"/>
    </source>
</evidence>
<dbReference type="PRINTS" id="PR00455">
    <property type="entry name" value="HTHTETR"/>
</dbReference>
<dbReference type="SUPFAM" id="SSF48498">
    <property type="entry name" value="Tetracyclin repressor-like, C-terminal domain"/>
    <property type="match status" value="1"/>
</dbReference>
<dbReference type="InterPro" id="IPR001647">
    <property type="entry name" value="HTH_TetR"/>
</dbReference>
<reference evidence="6" key="1">
    <citation type="submission" date="2022-10" db="EMBL/GenBank/DDBJ databases">
        <title>The complete genomes of actinobacterial strains from the NBC collection.</title>
        <authorList>
            <person name="Joergensen T.S."/>
            <person name="Alvarez Arevalo M."/>
            <person name="Sterndorff E.B."/>
            <person name="Faurdal D."/>
            <person name="Vuksanovic O."/>
            <person name="Mourched A.-S."/>
            <person name="Charusanti P."/>
            <person name="Shaw S."/>
            <person name="Blin K."/>
            <person name="Weber T."/>
        </authorList>
    </citation>
    <scope>NUCLEOTIDE SEQUENCE</scope>
    <source>
        <strain evidence="6">NBC_01482</strain>
    </source>
</reference>
<dbReference type="InterPro" id="IPR036271">
    <property type="entry name" value="Tet_transcr_reg_TetR-rel_C_sf"/>
</dbReference>
<dbReference type="InterPro" id="IPR050109">
    <property type="entry name" value="HTH-type_TetR-like_transc_reg"/>
</dbReference>
<evidence type="ECO:0000256" key="4">
    <source>
        <dbReference type="PROSITE-ProRule" id="PRU00335"/>
    </source>
</evidence>
<dbReference type="Pfam" id="PF00440">
    <property type="entry name" value="TetR_N"/>
    <property type="match status" value="1"/>
</dbReference>
<accession>A0ABZ1YSU7</accession>
<keyword evidence="1" id="KW-0805">Transcription regulation</keyword>
<dbReference type="Proteomes" id="UP001432062">
    <property type="component" value="Chromosome"/>
</dbReference>
<dbReference type="RefSeq" id="WP_329410021.1">
    <property type="nucleotide sequence ID" value="NZ_CP109441.1"/>
</dbReference>
<keyword evidence="2 4" id="KW-0238">DNA-binding</keyword>
<dbReference type="PROSITE" id="PS50977">
    <property type="entry name" value="HTH_TETR_2"/>
    <property type="match status" value="1"/>
</dbReference>
<keyword evidence="3" id="KW-0804">Transcription</keyword>
<dbReference type="SUPFAM" id="SSF46689">
    <property type="entry name" value="Homeodomain-like"/>
    <property type="match status" value="1"/>
</dbReference>
<evidence type="ECO:0000256" key="2">
    <source>
        <dbReference type="ARBA" id="ARBA00023125"/>
    </source>
</evidence>
<proteinExistence type="predicted"/>
<dbReference type="PANTHER" id="PTHR30055">
    <property type="entry name" value="HTH-TYPE TRANSCRIPTIONAL REGULATOR RUTR"/>
    <property type="match status" value="1"/>
</dbReference>